<proteinExistence type="predicted"/>
<reference evidence="2" key="2">
    <citation type="journal article" date="2021" name="J Anim Sci Technol">
        <title>Complete genome sequence of Paenibacillus konkukensis sp. nov. SK3146 as a potential probiotic strain.</title>
        <authorList>
            <person name="Jung H.I."/>
            <person name="Park S."/>
            <person name="Niu K.M."/>
            <person name="Lee S.W."/>
            <person name="Kothari D."/>
            <person name="Yi K.J."/>
            <person name="Kim S.K."/>
        </authorList>
    </citation>
    <scope>NUCLEOTIDE SEQUENCE</scope>
    <source>
        <strain evidence="2">SK3146</strain>
    </source>
</reference>
<dbReference type="InterPro" id="IPR005302">
    <property type="entry name" value="MoCF_Sase_C"/>
</dbReference>
<dbReference type="InterPro" id="IPR011037">
    <property type="entry name" value="Pyrv_Knase-like_insert_dom_sf"/>
</dbReference>
<evidence type="ECO:0000259" key="1">
    <source>
        <dbReference type="PROSITE" id="PS51340"/>
    </source>
</evidence>
<dbReference type="EMBL" id="CP027059">
    <property type="protein sequence ID" value="UQZ83623.1"/>
    <property type="molecule type" value="Genomic_DNA"/>
</dbReference>
<dbReference type="Proteomes" id="UP001057134">
    <property type="component" value="Chromosome"/>
</dbReference>
<protein>
    <submittedName>
        <fullName evidence="2">6-N-hydroxylaminopurine resistance protein</fullName>
    </submittedName>
</protein>
<evidence type="ECO:0000313" key="3">
    <source>
        <dbReference type="Proteomes" id="UP001057134"/>
    </source>
</evidence>
<sequence length="219" mass="24660">MNAMQLLSLNVGKPIVIDYNGKPVETGIYKQPTEHAVYLSAVQLEGDGQADRVNHGGEDKALCVYSAGRYGYWRERLNLELPYGAFGENFTVSGMLEQEVHIGDIFQLGETVVQISQPRQPCFKLGKKHNEPTLPMQVQETGYSGYYFRVLETGYVQQGQSFKLVQRDAAGISIAEANRVKYHDKRDWDAINALLSVEALSDSWRASLQKRLDERDKQG</sequence>
<organism evidence="2 3">
    <name type="scientific">Paenibacillus konkukensis</name>
    <dbReference type="NCBI Taxonomy" id="2020716"/>
    <lineage>
        <taxon>Bacteria</taxon>
        <taxon>Bacillati</taxon>
        <taxon>Bacillota</taxon>
        <taxon>Bacilli</taxon>
        <taxon>Bacillales</taxon>
        <taxon>Paenibacillaceae</taxon>
        <taxon>Paenibacillus</taxon>
    </lineage>
</organism>
<accession>A0ABY4RPY8</accession>
<keyword evidence="3" id="KW-1185">Reference proteome</keyword>
<evidence type="ECO:0000313" key="2">
    <source>
        <dbReference type="EMBL" id="UQZ83623.1"/>
    </source>
</evidence>
<dbReference type="SUPFAM" id="SSF50800">
    <property type="entry name" value="PK beta-barrel domain-like"/>
    <property type="match status" value="1"/>
</dbReference>
<feature type="domain" description="MOSC" evidence="1">
    <location>
        <begin position="31"/>
        <end position="165"/>
    </location>
</feature>
<name>A0ABY4RPY8_9BACL</name>
<gene>
    <name evidence="2" type="ORF">SK3146_02810</name>
</gene>
<dbReference type="Gene3D" id="2.40.33.20">
    <property type="entry name" value="PK beta-barrel domain-like"/>
    <property type="match status" value="1"/>
</dbReference>
<dbReference type="Pfam" id="PF03475">
    <property type="entry name" value="YiiM_3-alpha"/>
    <property type="match status" value="1"/>
</dbReference>
<dbReference type="RefSeq" id="WP_434006875.1">
    <property type="nucleotide sequence ID" value="NZ_CP027059.1"/>
</dbReference>
<reference evidence="2" key="1">
    <citation type="submission" date="2018-02" db="EMBL/GenBank/DDBJ databases">
        <authorList>
            <person name="Kim S.-K."/>
            <person name="Jung H.-I."/>
            <person name="Lee S.-W."/>
        </authorList>
    </citation>
    <scope>NUCLEOTIDE SEQUENCE</scope>
    <source>
        <strain evidence="2">SK3146</strain>
    </source>
</reference>
<dbReference type="PANTHER" id="PTHR30212:SF4">
    <property type="entry name" value="MOSC DOMAIN-CONTAINING PROTEIN"/>
    <property type="match status" value="1"/>
</dbReference>
<dbReference type="PANTHER" id="PTHR30212">
    <property type="entry name" value="PROTEIN YIIM"/>
    <property type="match status" value="1"/>
</dbReference>
<dbReference type="PROSITE" id="PS51340">
    <property type="entry name" value="MOSC"/>
    <property type="match status" value="1"/>
</dbReference>
<dbReference type="InterPro" id="IPR052353">
    <property type="entry name" value="Benzoxazolinone_Detox_Enz"/>
</dbReference>
<dbReference type="Pfam" id="PF03473">
    <property type="entry name" value="MOSC"/>
    <property type="match status" value="1"/>
</dbReference>
<dbReference type="InterPro" id="IPR005163">
    <property type="entry name" value="Tri_helical_YiiM-like"/>
</dbReference>